<keyword evidence="5" id="KW-1185">Reference proteome</keyword>
<evidence type="ECO:0000313" key="4">
    <source>
        <dbReference type="EMBL" id="NQX46761.1"/>
    </source>
</evidence>
<accession>A0ABX2DTK0</accession>
<evidence type="ECO:0000256" key="1">
    <source>
        <dbReference type="ARBA" id="ARBA00023125"/>
    </source>
</evidence>
<name>A0ABX2DTK0_9BACL</name>
<dbReference type="InterPro" id="IPR009057">
    <property type="entry name" value="Homeodomain-like_sf"/>
</dbReference>
<protein>
    <submittedName>
        <fullName evidence="4">TetR/AcrR family transcriptional regulator</fullName>
    </submittedName>
</protein>
<dbReference type="InterPro" id="IPR001647">
    <property type="entry name" value="HTH_TetR"/>
</dbReference>
<dbReference type="Pfam" id="PF14278">
    <property type="entry name" value="TetR_C_8"/>
    <property type="match status" value="1"/>
</dbReference>
<organism evidence="4 5">
    <name type="scientific">Paenibacillus tritici</name>
    <dbReference type="NCBI Taxonomy" id="1873425"/>
    <lineage>
        <taxon>Bacteria</taxon>
        <taxon>Bacillati</taxon>
        <taxon>Bacillota</taxon>
        <taxon>Bacilli</taxon>
        <taxon>Bacillales</taxon>
        <taxon>Paenibacillaceae</taxon>
        <taxon>Paenibacillus</taxon>
    </lineage>
</organism>
<sequence>MRTEKVDLRIIKTRKAIKEALLTLIPIKGYDRITVQDIADEAMINRNTFYLHYMDKPDLMEKLSQECLEILNDSLASEITNLQEINKSVFTAIFKKMFLSIKSDIRLYRTMLGDNGQLSFSSRLKDVLRNHILNGAALPIHDKKKVLGLEYIISGLVGVICLWISDPEPLSIDEISEQLSDIHFNNFVHL</sequence>
<dbReference type="Pfam" id="PF00440">
    <property type="entry name" value="TetR_N"/>
    <property type="match status" value="1"/>
</dbReference>
<keyword evidence="1 2" id="KW-0238">DNA-binding</keyword>
<dbReference type="PROSITE" id="PS50977">
    <property type="entry name" value="HTH_TETR_2"/>
    <property type="match status" value="1"/>
</dbReference>
<feature type="domain" description="HTH tetR-type" evidence="3">
    <location>
        <begin position="11"/>
        <end position="71"/>
    </location>
</feature>
<evidence type="ECO:0000256" key="2">
    <source>
        <dbReference type="PROSITE-ProRule" id="PRU00335"/>
    </source>
</evidence>
<evidence type="ECO:0000259" key="3">
    <source>
        <dbReference type="PROSITE" id="PS50977"/>
    </source>
</evidence>
<comment type="caution">
    <text evidence="4">The sequence shown here is derived from an EMBL/GenBank/DDBJ whole genome shotgun (WGS) entry which is preliminary data.</text>
</comment>
<dbReference type="PANTHER" id="PTHR43479:SF7">
    <property type="entry name" value="TETR-FAMILY TRANSCRIPTIONAL REGULATOR"/>
    <property type="match status" value="1"/>
</dbReference>
<dbReference type="PANTHER" id="PTHR43479">
    <property type="entry name" value="ACREF/ENVCD OPERON REPRESSOR-RELATED"/>
    <property type="match status" value="1"/>
</dbReference>
<dbReference type="SUPFAM" id="SSF46689">
    <property type="entry name" value="Homeodomain-like"/>
    <property type="match status" value="1"/>
</dbReference>
<reference evidence="4 5" key="1">
    <citation type="submission" date="2020-05" db="EMBL/GenBank/DDBJ databases">
        <title>Paenibacillus glebae, sp. nov., Paenibacillus humi sp. nov., Paenibacillus pedi sp. nov., Paenibacillus terrestris sp. nov. and Paenibacillus terricola sp. nov., isolated from a forest top soil sample.</title>
        <authorList>
            <person name="Qi S."/>
            <person name="Carlier A."/>
            <person name="Cnockaert M."/>
            <person name="Vandamme P."/>
        </authorList>
    </citation>
    <scope>NUCLEOTIDE SEQUENCE [LARGE SCALE GENOMIC DNA]</scope>
    <source>
        <strain evidence="4 5">LMG 29502</strain>
    </source>
</reference>
<dbReference type="EMBL" id="JABMKX010000008">
    <property type="protein sequence ID" value="NQX46761.1"/>
    <property type="molecule type" value="Genomic_DNA"/>
</dbReference>
<dbReference type="Gene3D" id="1.10.357.10">
    <property type="entry name" value="Tetracycline Repressor, domain 2"/>
    <property type="match status" value="1"/>
</dbReference>
<evidence type="ECO:0000313" key="5">
    <source>
        <dbReference type="Proteomes" id="UP000711047"/>
    </source>
</evidence>
<proteinExistence type="predicted"/>
<feature type="DNA-binding region" description="H-T-H motif" evidence="2">
    <location>
        <begin position="34"/>
        <end position="53"/>
    </location>
</feature>
<dbReference type="InterPro" id="IPR050624">
    <property type="entry name" value="HTH-type_Tx_Regulator"/>
</dbReference>
<dbReference type="InterPro" id="IPR039532">
    <property type="entry name" value="TetR_C_Firmicutes"/>
</dbReference>
<dbReference type="RefSeq" id="WP_173135026.1">
    <property type="nucleotide sequence ID" value="NZ_JABMKX010000008.1"/>
</dbReference>
<dbReference type="Proteomes" id="UP000711047">
    <property type="component" value="Unassembled WGS sequence"/>
</dbReference>
<gene>
    <name evidence="4" type="ORF">HQN87_15590</name>
</gene>